<comment type="caution">
    <text evidence="2">The sequence shown here is derived from an EMBL/GenBank/DDBJ whole genome shotgun (WGS) entry which is preliminary data.</text>
</comment>
<accession>A0ABQ1HQQ7</accession>
<dbReference type="RefSeq" id="WP_188494991.1">
    <property type="nucleotide sequence ID" value="NZ_BMGA01000008.1"/>
</dbReference>
<reference evidence="3" key="1">
    <citation type="journal article" date="2019" name="Int. J. Syst. Evol. Microbiol.">
        <title>The Global Catalogue of Microorganisms (GCM) 10K type strain sequencing project: providing services to taxonomists for standard genome sequencing and annotation.</title>
        <authorList>
            <consortium name="The Broad Institute Genomics Platform"/>
            <consortium name="The Broad Institute Genome Sequencing Center for Infectious Disease"/>
            <person name="Wu L."/>
            <person name="Ma J."/>
        </authorList>
    </citation>
    <scope>NUCLEOTIDE SEQUENCE [LARGE SCALE GENOMIC DNA]</scope>
    <source>
        <strain evidence="3">CGMCC 1.12811</strain>
    </source>
</reference>
<proteinExistence type="predicted"/>
<keyword evidence="1" id="KW-1133">Transmembrane helix</keyword>
<keyword evidence="1" id="KW-0812">Transmembrane</keyword>
<name>A0ABQ1HQQ7_9FLAO</name>
<protein>
    <recommendedName>
        <fullName evidence="4">YcxB-like protein domain-containing protein</fullName>
    </recommendedName>
</protein>
<keyword evidence="1" id="KW-0472">Membrane</keyword>
<gene>
    <name evidence="2" type="ORF">GCM10008015_27560</name>
</gene>
<keyword evidence="3" id="KW-1185">Reference proteome</keyword>
<feature type="transmembrane region" description="Helical" evidence="1">
    <location>
        <begin position="49"/>
        <end position="67"/>
    </location>
</feature>
<feature type="transmembrane region" description="Helical" evidence="1">
    <location>
        <begin position="24"/>
        <end position="43"/>
    </location>
</feature>
<evidence type="ECO:0008006" key="4">
    <source>
        <dbReference type="Google" id="ProtNLM"/>
    </source>
</evidence>
<organism evidence="2 3">
    <name type="scientific">Flavobacterium palustre</name>
    <dbReference type="NCBI Taxonomy" id="1476463"/>
    <lineage>
        <taxon>Bacteria</taxon>
        <taxon>Pseudomonadati</taxon>
        <taxon>Bacteroidota</taxon>
        <taxon>Flavobacteriia</taxon>
        <taxon>Flavobacteriales</taxon>
        <taxon>Flavobacteriaceae</taxon>
        <taxon>Flavobacterium</taxon>
    </lineage>
</organism>
<evidence type="ECO:0000256" key="1">
    <source>
        <dbReference type="SAM" id="Phobius"/>
    </source>
</evidence>
<dbReference type="EMBL" id="BMGA01000008">
    <property type="protein sequence ID" value="GGA85291.1"/>
    <property type="molecule type" value="Genomic_DNA"/>
</dbReference>
<evidence type="ECO:0000313" key="2">
    <source>
        <dbReference type="EMBL" id="GGA85291.1"/>
    </source>
</evidence>
<sequence length="160" mass="18506">MLKSLFEENTKAPEETIISLSKSYSYFQIFGGIVYIVLCLVAIFSNFSVSYKILCFLILIYLTYALYSNVKESKTESKVCLKLNDKGIQIKSNKFITWSKIETFEFISRPNYSSSSQSKDYLVLNTSNGKEEIFLNELNISSQKLNYLLKIYKNRSLKKS</sequence>
<dbReference type="Proteomes" id="UP000658793">
    <property type="component" value="Unassembled WGS sequence"/>
</dbReference>
<evidence type="ECO:0000313" key="3">
    <source>
        <dbReference type="Proteomes" id="UP000658793"/>
    </source>
</evidence>